<protein>
    <recommendedName>
        <fullName evidence="1">chitinase</fullName>
        <ecNumber evidence="1">3.2.1.14</ecNumber>
    </recommendedName>
</protein>
<dbReference type="PROSITE" id="PS01095">
    <property type="entry name" value="GH18_1"/>
    <property type="match status" value="1"/>
</dbReference>
<dbReference type="InterPro" id="IPR050542">
    <property type="entry name" value="Glycosyl_Hydrlase18_Chitinase"/>
</dbReference>
<dbReference type="Pfam" id="PF00704">
    <property type="entry name" value="Glyco_hydro_18"/>
    <property type="match status" value="1"/>
</dbReference>
<dbReference type="SMART" id="SM00636">
    <property type="entry name" value="Glyco_18"/>
    <property type="match status" value="1"/>
</dbReference>
<dbReference type="PROSITE" id="PS51910">
    <property type="entry name" value="GH18_2"/>
    <property type="match status" value="1"/>
</dbReference>
<dbReference type="InterPro" id="IPR001223">
    <property type="entry name" value="Glyco_hydro18_cat"/>
</dbReference>
<dbReference type="Gene3D" id="3.20.20.80">
    <property type="entry name" value="Glycosidases"/>
    <property type="match status" value="1"/>
</dbReference>
<dbReference type="InterPro" id="IPR001579">
    <property type="entry name" value="Glyco_hydro_18_chit_AS"/>
</dbReference>
<feature type="region of interest" description="Disordered" evidence="6">
    <location>
        <begin position="37"/>
        <end position="57"/>
    </location>
</feature>
<evidence type="ECO:0000256" key="1">
    <source>
        <dbReference type="ARBA" id="ARBA00012729"/>
    </source>
</evidence>
<comment type="similarity">
    <text evidence="5">Belongs to the glycosyl hydrolase 18 family.</text>
</comment>
<evidence type="ECO:0000256" key="4">
    <source>
        <dbReference type="RuleBase" id="RU000489"/>
    </source>
</evidence>
<dbReference type="PANTHER" id="PTHR45708:SF49">
    <property type="entry name" value="ENDOCHITINASE"/>
    <property type="match status" value="1"/>
</dbReference>
<dbReference type="EMBL" id="JAFFZM010000004">
    <property type="protein sequence ID" value="MBO8198453.1"/>
    <property type="molecule type" value="Genomic_DNA"/>
</dbReference>
<name>A0ABS3XSR3_9ACTN</name>
<dbReference type="PANTHER" id="PTHR45708">
    <property type="entry name" value="ENDOCHITINASE"/>
    <property type="match status" value="1"/>
</dbReference>
<feature type="compositionally biased region" description="Low complexity" evidence="6">
    <location>
        <begin position="41"/>
        <end position="52"/>
    </location>
</feature>
<dbReference type="SUPFAM" id="SSF51445">
    <property type="entry name" value="(Trans)glycosidases"/>
    <property type="match status" value="1"/>
</dbReference>
<keyword evidence="10" id="KW-1185">Reference proteome</keyword>
<dbReference type="Proteomes" id="UP000721954">
    <property type="component" value="Unassembled WGS sequence"/>
</dbReference>
<keyword evidence="7" id="KW-1133">Transmembrane helix</keyword>
<comment type="caution">
    <text evidence="9">The sequence shown here is derived from an EMBL/GenBank/DDBJ whole genome shotgun (WGS) entry which is preliminary data.</text>
</comment>
<dbReference type="GeneID" id="96258753"/>
<gene>
    <name evidence="9" type="ORF">JW613_09055</name>
</gene>
<dbReference type="RefSeq" id="WP_209210181.1">
    <property type="nucleotide sequence ID" value="NZ_JAFFZM010000004.1"/>
</dbReference>
<evidence type="ECO:0000256" key="6">
    <source>
        <dbReference type="SAM" id="MobiDB-lite"/>
    </source>
</evidence>
<evidence type="ECO:0000256" key="2">
    <source>
        <dbReference type="ARBA" id="ARBA00022801"/>
    </source>
</evidence>
<accession>A0ABS3XSR3</accession>
<keyword evidence="7" id="KW-0472">Membrane</keyword>
<sequence>MHGTSARRRRPWYLLGIGVVLACVVQLLTATAPQAVERPRTAAAPSSEAAETCPVQGKPAGKVLQGYWENWDGAANGVHPPFGWTPITDTRIRAHGYNVLNAAFPVIRSDGTVLWEDGMDSTVKVATPAEMCEAKAQGQTLLMSIGGATAGIDLSSRAVADRFIDTIVPILKKYNFDGIDIDIETGLVGSGNINQLSTSQANLVHIIDGVLAQMPPQFGLTMAPETAYVTGGSVVYGSIWGAYLPIIKKYADNGRLWWLNMQYYNGSMYGCSGDSYSAGTVQGFIAQTDCLNKGLVVQGTTIRVPYDKQVPGLPAQPGAGGGHMSPSLVAQAWNHYDGSLKGLMTWSLNWDGSKNWTFGDNVKALQGR</sequence>
<keyword evidence="3 4" id="KW-0326">Glycosidase</keyword>
<feature type="transmembrane region" description="Helical" evidence="7">
    <location>
        <begin position="12"/>
        <end position="32"/>
    </location>
</feature>
<evidence type="ECO:0000256" key="5">
    <source>
        <dbReference type="RuleBase" id="RU004453"/>
    </source>
</evidence>
<keyword evidence="7" id="KW-0812">Transmembrane</keyword>
<dbReference type="InterPro" id="IPR011583">
    <property type="entry name" value="Chitinase_II/V-like_cat"/>
</dbReference>
<feature type="domain" description="GH18" evidence="8">
    <location>
        <begin position="62"/>
        <end position="368"/>
    </location>
</feature>
<dbReference type="InterPro" id="IPR017853">
    <property type="entry name" value="GH"/>
</dbReference>
<dbReference type="EC" id="3.2.1.14" evidence="1"/>
<evidence type="ECO:0000313" key="9">
    <source>
        <dbReference type="EMBL" id="MBO8198453.1"/>
    </source>
</evidence>
<evidence type="ECO:0000313" key="10">
    <source>
        <dbReference type="Proteomes" id="UP000721954"/>
    </source>
</evidence>
<proteinExistence type="inferred from homology"/>
<keyword evidence="2 4" id="KW-0378">Hydrolase</keyword>
<evidence type="ECO:0000256" key="3">
    <source>
        <dbReference type="ARBA" id="ARBA00023295"/>
    </source>
</evidence>
<organism evidence="9 10">
    <name type="scientific">Streptomyces smyrnaeus</name>
    <dbReference type="NCBI Taxonomy" id="1387713"/>
    <lineage>
        <taxon>Bacteria</taxon>
        <taxon>Bacillati</taxon>
        <taxon>Actinomycetota</taxon>
        <taxon>Actinomycetes</taxon>
        <taxon>Kitasatosporales</taxon>
        <taxon>Streptomycetaceae</taxon>
        <taxon>Streptomyces</taxon>
    </lineage>
</organism>
<evidence type="ECO:0000259" key="8">
    <source>
        <dbReference type="PROSITE" id="PS51910"/>
    </source>
</evidence>
<evidence type="ECO:0000256" key="7">
    <source>
        <dbReference type="SAM" id="Phobius"/>
    </source>
</evidence>
<dbReference type="PROSITE" id="PS51257">
    <property type="entry name" value="PROKAR_LIPOPROTEIN"/>
    <property type="match status" value="1"/>
</dbReference>
<dbReference type="CDD" id="cd02871">
    <property type="entry name" value="GH18_chitinase_D-like"/>
    <property type="match status" value="1"/>
</dbReference>
<reference evidence="9 10" key="1">
    <citation type="submission" date="2021-02" db="EMBL/GenBank/DDBJ databases">
        <title>Streptomyces spirodelae sp. nov., isolated from duckweed.</title>
        <authorList>
            <person name="Saimee Y."/>
            <person name="Duangmal K."/>
        </authorList>
    </citation>
    <scope>NUCLEOTIDE SEQUENCE [LARGE SCALE GENOMIC DNA]</scope>
    <source>
        <strain evidence="9 10">DSM 42105</strain>
    </source>
</reference>